<evidence type="ECO:0000313" key="2">
    <source>
        <dbReference type="EMBL" id="ABP35437.1"/>
    </source>
</evidence>
<feature type="transmembrane region" description="Helical" evidence="1">
    <location>
        <begin position="12"/>
        <end position="35"/>
    </location>
</feature>
<protein>
    <submittedName>
        <fullName evidence="2">ORF57f</fullName>
    </submittedName>
</protein>
<dbReference type="GeneID" id="5048565"/>
<dbReference type="EMBL" id="AY228468">
    <property type="protein sequence ID" value="ABP35437.1"/>
    <property type="molecule type" value="Genomic_DNA"/>
</dbReference>
<keyword evidence="1" id="KW-1133">Transmembrane helix</keyword>
<reference evidence="2" key="1">
    <citation type="submission" date="2007-04" db="EMBL/GenBank/DDBJ databases">
        <authorList>
            <person name="Noh E.W."/>
            <person name="Lee J.S."/>
            <person name="Choi Y.I."/>
            <person name="Han M.S."/>
            <person name="Yi Y.S."/>
            <person name="Han S.U."/>
        </authorList>
    </citation>
    <scope>NUCLEOTIDE SEQUENCE</scope>
</reference>
<proteinExistence type="predicted"/>
<keyword evidence="2" id="KW-0934">Plastid</keyword>
<keyword evidence="1" id="KW-0472">Membrane</keyword>
<evidence type="ECO:0000256" key="1">
    <source>
        <dbReference type="SAM" id="Phobius"/>
    </source>
</evidence>
<dbReference type="AlphaFoldDB" id="A4QMA0"/>
<name>A4QMA0_PINKO</name>
<keyword evidence="2" id="KW-0150">Chloroplast</keyword>
<organism evidence="2">
    <name type="scientific">Pinus koraiensis</name>
    <name type="common">Korean pine</name>
    <dbReference type="NCBI Taxonomy" id="88728"/>
    <lineage>
        <taxon>Eukaryota</taxon>
        <taxon>Viridiplantae</taxon>
        <taxon>Streptophyta</taxon>
        <taxon>Embryophyta</taxon>
        <taxon>Tracheophyta</taxon>
        <taxon>Spermatophyta</taxon>
        <taxon>Pinopsida</taxon>
        <taxon>Pinidae</taxon>
        <taxon>Conifers I</taxon>
        <taxon>Pinales</taxon>
        <taxon>Pinaceae</taxon>
        <taxon>Pinus</taxon>
        <taxon>Pinus subgen. Strobus</taxon>
    </lineage>
</organism>
<geneLocation type="chloroplast" evidence="2"/>
<sequence>MGSRSWWGNRGHFSIFCIWGTSLNFFCGFRFWWYLSCTHRTRNFRRIFSILWLCMER</sequence>
<dbReference type="RefSeq" id="YP_001152194.1">
    <property type="nucleotide sequence ID" value="NC_004677.2"/>
</dbReference>
<accession>A4QMA0</accession>
<keyword evidence="1" id="KW-0812">Transmembrane</keyword>